<dbReference type="SUPFAM" id="SSF52980">
    <property type="entry name" value="Restriction endonuclease-like"/>
    <property type="match status" value="1"/>
</dbReference>
<comment type="caution">
    <text evidence="3">The sequence shown here is derived from an EMBL/GenBank/DDBJ whole genome shotgun (WGS) entry which is preliminary data.</text>
</comment>
<dbReference type="EMBL" id="CBHH010000020">
    <property type="protein sequence ID" value="CDD55849.1"/>
    <property type="molecule type" value="Genomic_DNA"/>
</dbReference>
<dbReference type="Gene3D" id="3.40.1350.10">
    <property type="match status" value="1"/>
</dbReference>
<sequence length="117" mass="13436">MINKRQRGSEYEELAAKYLISKGYRILERNYSDRAGEIDIIASKDGMLIFCEVKYRGGTGYGSALEAVTLRKQHRICRTAMHYYAYHGCAQGIQCRFDVIAIDGNEIEHIENAFEYV</sequence>
<reference evidence="3" key="1">
    <citation type="submission" date="2012-11" db="EMBL/GenBank/DDBJ databases">
        <title>Dependencies among metagenomic species, viruses, plasmids and units of genetic variation.</title>
        <authorList>
            <person name="Nielsen H.B."/>
            <person name="Almeida M."/>
            <person name="Juncker A.S."/>
            <person name="Rasmussen S."/>
            <person name="Li J."/>
            <person name="Sunagawa S."/>
            <person name="Plichta D."/>
            <person name="Gautier L."/>
            <person name="Le Chatelier E."/>
            <person name="Peletier E."/>
            <person name="Bonde I."/>
            <person name="Nielsen T."/>
            <person name="Manichanh C."/>
            <person name="Arumugam M."/>
            <person name="Batto J."/>
            <person name="Santos M.B.Q.D."/>
            <person name="Blom N."/>
            <person name="Borruel N."/>
            <person name="Burgdorf K.S."/>
            <person name="Boumezbeur F."/>
            <person name="Casellas F."/>
            <person name="Dore J."/>
            <person name="Guarner F."/>
            <person name="Hansen T."/>
            <person name="Hildebrand F."/>
            <person name="Kaas R.S."/>
            <person name="Kennedy S."/>
            <person name="Kristiansen K."/>
            <person name="Kultima J.R."/>
            <person name="Leonard P."/>
            <person name="Levenez F."/>
            <person name="Lund O."/>
            <person name="Moumen B."/>
            <person name="Le Paslier D."/>
            <person name="Pons N."/>
            <person name="Pedersen O."/>
            <person name="Prifti E."/>
            <person name="Qin J."/>
            <person name="Raes J."/>
            <person name="Tap J."/>
            <person name="Tims S."/>
            <person name="Ussery D.W."/>
            <person name="Yamada T."/>
            <person name="MetaHit consortium"/>
            <person name="Renault P."/>
            <person name="Sicheritz-Ponten T."/>
            <person name="Bork P."/>
            <person name="Wang J."/>
            <person name="Brunak S."/>
            <person name="Ehrlich S.D."/>
        </authorList>
    </citation>
    <scope>NUCLEOTIDE SEQUENCE [LARGE SCALE GENOMIC DNA]</scope>
</reference>
<dbReference type="HAMAP" id="MF_00048">
    <property type="entry name" value="UPF0102"/>
    <property type="match status" value="1"/>
</dbReference>
<evidence type="ECO:0000256" key="1">
    <source>
        <dbReference type="ARBA" id="ARBA00006738"/>
    </source>
</evidence>
<gene>
    <name evidence="3" type="ORF">BN656_00574</name>
</gene>
<protein>
    <recommendedName>
        <fullName evidence="2">UPF0102 protein BN656_00574</fullName>
    </recommendedName>
</protein>
<dbReference type="PANTHER" id="PTHR34039:SF1">
    <property type="entry name" value="UPF0102 PROTEIN YRAN"/>
    <property type="match status" value="1"/>
</dbReference>
<accession>R7AK00</accession>
<dbReference type="InterPro" id="IPR011335">
    <property type="entry name" value="Restrct_endonuc-II-like"/>
</dbReference>
<evidence type="ECO:0000313" key="3">
    <source>
        <dbReference type="EMBL" id="CDD55849.1"/>
    </source>
</evidence>
<dbReference type="GO" id="GO:0003676">
    <property type="term" value="F:nucleic acid binding"/>
    <property type="evidence" value="ECO:0007669"/>
    <property type="project" value="InterPro"/>
</dbReference>
<evidence type="ECO:0000313" key="4">
    <source>
        <dbReference type="Proteomes" id="UP000018141"/>
    </source>
</evidence>
<proteinExistence type="inferred from homology"/>
<dbReference type="InterPro" id="IPR003509">
    <property type="entry name" value="UPF0102_YraN-like"/>
</dbReference>
<dbReference type="Proteomes" id="UP000018141">
    <property type="component" value="Unassembled WGS sequence"/>
</dbReference>
<dbReference type="InterPro" id="IPR011856">
    <property type="entry name" value="tRNA_endonuc-like_dom_sf"/>
</dbReference>
<dbReference type="NCBIfam" id="NF009150">
    <property type="entry name" value="PRK12497.1-3"/>
    <property type="match status" value="1"/>
</dbReference>
<evidence type="ECO:0000256" key="2">
    <source>
        <dbReference type="HAMAP-Rule" id="MF_00048"/>
    </source>
</evidence>
<comment type="similarity">
    <text evidence="1 2">Belongs to the UPF0102 family.</text>
</comment>
<dbReference type="CDD" id="cd20736">
    <property type="entry name" value="PoNe_Nuclease"/>
    <property type="match status" value="1"/>
</dbReference>
<dbReference type="AlphaFoldDB" id="R7AK00"/>
<dbReference type="PANTHER" id="PTHR34039">
    <property type="entry name" value="UPF0102 PROTEIN YRAN"/>
    <property type="match status" value="1"/>
</dbReference>
<dbReference type="Pfam" id="PF02021">
    <property type="entry name" value="UPF0102"/>
    <property type="match status" value="1"/>
</dbReference>
<name>R7AK00_9FIRM</name>
<dbReference type="NCBIfam" id="TIGR00252">
    <property type="entry name" value="YraN family protein"/>
    <property type="match status" value="1"/>
</dbReference>
<organism evidence="3 4">
    <name type="scientific">Bacteroides pectinophilus CAG:437</name>
    <dbReference type="NCBI Taxonomy" id="1263051"/>
    <lineage>
        <taxon>Bacteria</taxon>
        <taxon>Bacillati</taxon>
        <taxon>Bacillota</taxon>
        <taxon>Clostridia</taxon>
        <taxon>Eubacteriales</taxon>
    </lineage>
</organism>